<dbReference type="EMBL" id="JARJLG010000014">
    <property type="protein sequence ID" value="KAJ7775681.1"/>
    <property type="molecule type" value="Genomic_DNA"/>
</dbReference>
<keyword evidence="5 13" id="KW-0349">Heme</keyword>
<evidence type="ECO:0000256" key="5">
    <source>
        <dbReference type="ARBA" id="ARBA00022617"/>
    </source>
</evidence>
<evidence type="ECO:0000256" key="10">
    <source>
        <dbReference type="ARBA" id="ARBA00023004"/>
    </source>
</evidence>
<evidence type="ECO:0000256" key="4">
    <source>
        <dbReference type="ARBA" id="ARBA00010617"/>
    </source>
</evidence>
<reference evidence="16" key="1">
    <citation type="submission" date="2023-03" db="EMBL/GenBank/DDBJ databases">
        <title>Massive genome expansion in bonnet fungi (Mycena s.s.) driven by repeated elements and novel gene families across ecological guilds.</title>
        <authorList>
            <consortium name="Lawrence Berkeley National Laboratory"/>
            <person name="Harder C.B."/>
            <person name="Miyauchi S."/>
            <person name="Viragh M."/>
            <person name="Kuo A."/>
            <person name="Thoen E."/>
            <person name="Andreopoulos B."/>
            <person name="Lu D."/>
            <person name="Skrede I."/>
            <person name="Drula E."/>
            <person name="Henrissat B."/>
            <person name="Morin E."/>
            <person name="Kohler A."/>
            <person name="Barry K."/>
            <person name="LaButti K."/>
            <person name="Morin E."/>
            <person name="Salamov A."/>
            <person name="Lipzen A."/>
            <person name="Mereny Z."/>
            <person name="Hegedus B."/>
            <person name="Baldrian P."/>
            <person name="Stursova M."/>
            <person name="Weitz H."/>
            <person name="Taylor A."/>
            <person name="Grigoriev I.V."/>
            <person name="Nagy L.G."/>
            <person name="Martin F."/>
            <person name="Kauserud H."/>
        </authorList>
    </citation>
    <scope>NUCLEOTIDE SEQUENCE</scope>
    <source>
        <strain evidence="16">CBHHK188m</strain>
    </source>
</reference>
<dbReference type="PROSITE" id="PS00086">
    <property type="entry name" value="CYTOCHROME_P450"/>
    <property type="match status" value="1"/>
</dbReference>
<evidence type="ECO:0000256" key="6">
    <source>
        <dbReference type="ARBA" id="ARBA00022692"/>
    </source>
</evidence>
<name>A0AAD7K0J7_9AGAR</name>
<evidence type="ECO:0000256" key="14">
    <source>
        <dbReference type="RuleBase" id="RU000461"/>
    </source>
</evidence>
<evidence type="ECO:0000256" key="1">
    <source>
        <dbReference type="ARBA" id="ARBA00001971"/>
    </source>
</evidence>
<dbReference type="Pfam" id="PF00067">
    <property type="entry name" value="p450"/>
    <property type="match status" value="1"/>
</dbReference>
<dbReference type="SUPFAM" id="SSF48264">
    <property type="entry name" value="Cytochrome P450"/>
    <property type="match status" value="1"/>
</dbReference>
<dbReference type="GO" id="GO:0016020">
    <property type="term" value="C:membrane"/>
    <property type="evidence" value="ECO:0007669"/>
    <property type="project" value="UniProtKB-SubCell"/>
</dbReference>
<dbReference type="InterPro" id="IPR001128">
    <property type="entry name" value="Cyt_P450"/>
</dbReference>
<dbReference type="InterPro" id="IPR036396">
    <property type="entry name" value="Cyt_P450_sf"/>
</dbReference>
<dbReference type="PANTHER" id="PTHR24305:SF166">
    <property type="entry name" value="CYTOCHROME P450 12A4, MITOCHONDRIAL-RELATED"/>
    <property type="match status" value="1"/>
</dbReference>
<evidence type="ECO:0000256" key="3">
    <source>
        <dbReference type="ARBA" id="ARBA00004721"/>
    </source>
</evidence>
<organism evidence="16 17">
    <name type="scientific">Mycena maculata</name>
    <dbReference type="NCBI Taxonomy" id="230809"/>
    <lineage>
        <taxon>Eukaryota</taxon>
        <taxon>Fungi</taxon>
        <taxon>Dikarya</taxon>
        <taxon>Basidiomycota</taxon>
        <taxon>Agaricomycotina</taxon>
        <taxon>Agaricomycetes</taxon>
        <taxon>Agaricomycetidae</taxon>
        <taxon>Agaricales</taxon>
        <taxon>Marasmiineae</taxon>
        <taxon>Mycenaceae</taxon>
        <taxon>Mycena</taxon>
    </lineage>
</organism>
<evidence type="ECO:0000256" key="12">
    <source>
        <dbReference type="ARBA" id="ARBA00023136"/>
    </source>
</evidence>
<feature type="binding site" description="axial binding residue" evidence="13">
    <location>
        <position position="437"/>
    </location>
    <ligand>
        <name>heme</name>
        <dbReference type="ChEBI" id="CHEBI:30413"/>
    </ligand>
    <ligandPart>
        <name>Fe</name>
        <dbReference type="ChEBI" id="CHEBI:18248"/>
    </ligandPart>
</feature>
<sequence length="499" mass="54543">MDSQDRLILLASLWIVYTFALLLLVWAARTATRTLRRVLYTTTLRGPEQSSGEAMDIAVLAARYGPAFQVPTGLFSREIVLCDATAIAHFYANAPLIYRTPDFVREATKNLAGRGLTWADGERHSGHRQALAPLFTEASVEQNFAPTFFAMAHKMESMWTRALESRRGMVIDIQNCLDSLGVAGFSHDFESLSGGYCLATAALYTLRAPRTRSLSDALFRLAALAPSLRALPTAKNRIINDFLAAMSRIAGDVLERSAGKSGSVLGLLIKSLAEHPAGEFRLSHAEVLAQMVLKPPLWVLVELAKNPSFQDKLRIELVQVNDLADYSQISKLPYLHAVVYETLRLHSPIGDTTRVAAEDDVIPLSSPIAANSGETITSIKVAKGTVVTVPIRYVNTSETFWGPGFPQFDPGRWWQDRNNVDFPGNRHLAFGDGPRTCLGAEFSLALVKVVLAVIVGGFTLSLPEGPQTVVESTGGHISQPKMPGRGSEMLMVVARVRQE</sequence>
<accession>A0AAD7K0J7</accession>
<dbReference type="GO" id="GO:0004497">
    <property type="term" value="F:monooxygenase activity"/>
    <property type="evidence" value="ECO:0007669"/>
    <property type="project" value="UniProtKB-KW"/>
</dbReference>
<keyword evidence="8 15" id="KW-1133">Transmembrane helix</keyword>
<evidence type="ECO:0000256" key="15">
    <source>
        <dbReference type="SAM" id="Phobius"/>
    </source>
</evidence>
<dbReference type="Gene3D" id="1.10.630.10">
    <property type="entry name" value="Cytochrome P450"/>
    <property type="match status" value="1"/>
</dbReference>
<keyword evidence="11 14" id="KW-0503">Monooxygenase</keyword>
<comment type="subcellular location">
    <subcellularLocation>
        <location evidence="2">Membrane</location>
    </subcellularLocation>
</comment>
<evidence type="ECO:0000256" key="11">
    <source>
        <dbReference type="ARBA" id="ARBA00023033"/>
    </source>
</evidence>
<dbReference type="PRINTS" id="PR00465">
    <property type="entry name" value="EP450IV"/>
</dbReference>
<feature type="transmembrane region" description="Helical" evidence="15">
    <location>
        <begin position="7"/>
        <end position="28"/>
    </location>
</feature>
<dbReference type="PRINTS" id="PR00385">
    <property type="entry name" value="P450"/>
</dbReference>
<protein>
    <submittedName>
        <fullName evidence="16">Cytochrome P450</fullName>
    </submittedName>
</protein>
<dbReference type="GO" id="GO:0020037">
    <property type="term" value="F:heme binding"/>
    <property type="evidence" value="ECO:0007669"/>
    <property type="project" value="InterPro"/>
</dbReference>
<evidence type="ECO:0000313" key="16">
    <source>
        <dbReference type="EMBL" id="KAJ7775681.1"/>
    </source>
</evidence>
<keyword evidence="12 15" id="KW-0472">Membrane</keyword>
<comment type="caution">
    <text evidence="16">The sequence shown here is derived from an EMBL/GenBank/DDBJ whole genome shotgun (WGS) entry which is preliminary data.</text>
</comment>
<gene>
    <name evidence="16" type="ORF">DFH07DRAFT_767096</name>
</gene>
<dbReference type="AlphaFoldDB" id="A0AAD7K0J7"/>
<dbReference type="GO" id="GO:0016705">
    <property type="term" value="F:oxidoreductase activity, acting on paired donors, with incorporation or reduction of molecular oxygen"/>
    <property type="evidence" value="ECO:0007669"/>
    <property type="project" value="InterPro"/>
</dbReference>
<evidence type="ECO:0000256" key="7">
    <source>
        <dbReference type="ARBA" id="ARBA00022723"/>
    </source>
</evidence>
<evidence type="ECO:0000256" key="9">
    <source>
        <dbReference type="ARBA" id="ARBA00023002"/>
    </source>
</evidence>
<keyword evidence="9 14" id="KW-0560">Oxidoreductase</keyword>
<dbReference type="PANTHER" id="PTHR24305">
    <property type="entry name" value="CYTOCHROME P450"/>
    <property type="match status" value="1"/>
</dbReference>
<dbReference type="InterPro" id="IPR002403">
    <property type="entry name" value="Cyt_P450_E_grp-IV"/>
</dbReference>
<keyword evidence="17" id="KW-1185">Reference proteome</keyword>
<keyword evidence="6 15" id="KW-0812">Transmembrane</keyword>
<evidence type="ECO:0000256" key="8">
    <source>
        <dbReference type="ARBA" id="ARBA00022989"/>
    </source>
</evidence>
<proteinExistence type="inferred from homology"/>
<comment type="pathway">
    <text evidence="3">Secondary metabolite biosynthesis; terpenoid biosynthesis.</text>
</comment>
<comment type="similarity">
    <text evidence="4 14">Belongs to the cytochrome P450 family.</text>
</comment>
<keyword evidence="7 13" id="KW-0479">Metal-binding</keyword>
<evidence type="ECO:0000256" key="2">
    <source>
        <dbReference type="ARBA" id="ARBA00004370"/>
    </source>
</evidence>
<dbReference type="InterPro" id="IPR017972">
    <property type="entry name" value="Cyt_P450_CS"/>
</dbReference>
<dbReference type="Proteomes" id="UP001215280">
    <property type="component" value="Unassembled WGS sequence"/>
</dbReference>
<keyword evidence="10 13" id="KW-0408">Iron</keyword>
<dbReference type="InterPro" id="IPR050121">
    <property type="entry name" value="Cytochrome_P450_monoxygenase"/>
</dbReference>
<evidence type="ECO:0000256" key="13">
    <source>
        <dbReference type="PIRSR" id="PIRSR602403-1"/>
    </source>
</evidence>
<comment type="cofactor">
    <cofactor evidence="1 13">
        <name>heme</name>
        <dbReference type="ChEBI" id="CHEBI:30413"/>
    </cofactor>
</comment>
<evidence type="ECO:0000313" key="17">
    <source>
        <dbReference type="Proteomes" id="UP001215280"/>
    </source>
</evidence>
<dbReference type="GO" id="GO:0005506">
    <property type="term" value="F:iron ion binding"/>
    <property type="evidence" value="ECO:0007669"/>
    <property type="project" value="InterPro"/>
</dbReference>